<keyword evidence="1" id="KW-1133">Transmembrane helix</keyword>
<dbReference type="PANTHER" id="PTHR23241">
    <property type="entry name" value="LATE EMBRYOGENESIS ABUNDANT PLANTS LEA-RELATED"/>
    <property type="match status" value="1"/>
</dbReference>
<feature type="non-terminal residue" evidence="2">
    <location>
        <position position="1"/>
    </location>
</feature>
<name>A0A2T2N212_CORCC</name>
<reference evidence="2 3" key="1">
    <citation type="journal article" date="2018" name="Front. Microbiol.">
        <title>Genome-Wide Analysis of Corynespora cassiicola Leaf Fall Disease Putative Effectors.</title>
        <authorList>
            <person name="Lopez D."/>
            <person name="Ribeiro S."/>
            <person name="Label P."/>
            <person name="Fumanal B."/>
            <person name="Venisse J.S."/>
            <person name="Kohler A."/>
            <person name="de Oliveira R.R."/>
            <person name="Labutti K."/>
            <person name="Lipzen A."/>
            <person name="Lail K."/>
            <person name="Bauer D."/>
            <person name="Ohm R.A."/>
            <person name="Barry K.W."/>
            <person name="Spatafora J."/>
            <person name="Grigoriev I.V."/>
            <person name="Martin F.M."/>
            <person name="Pujade-Renaud V."/>
        </authorList>
    </citation>
    <scope>NUCLEOTIDE SEQUENCE [LARGE SCALE GENOMIC DNA]</scope>
    <source>
        <strain evidence="2 3">Philippines</strain>
    </source>
</reference>
<dbReference type="EMBL" id="KZ678158">
    <property type="protein sequence ID" value="PSN59286.1"/>
    <property type="molecule type" value="Genomic_DNA"/>
</dbReference>
<sequence length="104" mass="11776">TYPPSGPASLVESKADWIPLAFVGFTAALNLTIYGPRIKSLMFERVRQEKEASQNAYLGITINDPRRELNRSFSRAHAMSIHLNLVTIGATLWYGWRLASRLHF</sequence>
<keyword evidence="1" id="KW-0472">Membrane</keyword>
<accession>A0A2T2N212</accession>
<proteinExistence type="predicted"/>
<evidence type="ECO:0000313" key="2">
    <source>
        <dbReference type="EMBL" id="PSN59286.1"/>
    </source>
</evidence>
<dbReference type="Proteomes" id="UP000240883">
    <property type="component" value="Unassembled WGS sequence"/>
</dbReference>
<feature type="transmembrane region" description="Helical" evidence="1">
    <location>
        <begin position="17"/>
        <end position="35"/>
    </location>
</feature>
<keyword evidence="1" id="KW-0812">Transmembrane</keyword>
<dbReference type="AlphaFoldDB" id="A0A2T2N212"/>
<evidence type="ECO:0000256" key="1">
    <source>
        <dbReference type="SAM" id="Phobius"/>
    </source>
</evidence>
<organism evidence="2 3">
    <name type="scientific">Corynespora cassiicola Philippines</name>
    <dbReference type="NCBI Taxonomy" id="1448308"/>
    <lineage>
        <taxon>Eukaryota</taxon>
        <taxon>Fungi</taxon>
        <taxon>Dikarya</taxon>
        <taxon>Ascomycota</taxon>
        <taxon>Pezizomycotina</taxon>
        <taxon>Dothideomycetes</taxon>
        <taxon>Pleosporomycetidae</taxon>
        <taxon>Pleosporales</taxon>
        <taxon>Corynesporascaceae</taxon>
        <taxon>Corynespora</taxon>
    </lineage>
</organism>
<gene>
    <name evidence="2" type="ORF">BS50DRAFT_508751</name>
</gene>
<dbReference type="PANTHER" id="PTHR23241:SF102">
    <property type="entry name" value="LD23009P"/>
    <property type="match status" value="1"/>
</dbReference>
<feature type="transmembrane region" description="Helical" evidence="1">
    <location>
        <begin position="76"/>
        <end position="96"/>
    </location>
</feature>
<dbReference type="OrthoDB" id="1641132at2759"/>
<evidence type="ECO:0008006" key="4">
    <source>
        <dbReference type="Google" id="ProtNLM"/>
    </source>
</evidence>
<evidence type="ECO:0000313" key="3">
    <source>
        <dbReference type="Proteomes" id="UP000240883"/>
    </source>
</evidence>
<protein>
    <recommendedName>
        <fullName evidence="4">DUF4149 domain-containing protein</fullName>
    </recommendedName>
</protein>
<dbReference type="InterPro" id="IPR053009">
    <property type="entry name" value="Xanthocillin_Biosynth-Assoc"/>
</dbReference>
<keyword evidence="3" id="KW-1185">Reference proteome</keyword>